<keyword evidence="4" id="KW-1185">Reference proteome</keyword>
<evidence type="ECO:0000313" key="4">
    <source>
        <dbReference type="Proteomes" id="UP000199532"/>
    </source>
</evidence>
<feature type="domain" description="Pyrroline-5-carboxylate reductase catalytic N-terminal" evidence="2">
    <location>
        <begin position="2"/>
        <end position="92"/>
    </location>
</feature>
<dbReference type="SUPFAM" id="SSF51735">
    <property type="entry name" value="NAD(P)-binding Rossmann-fold domains"/>
    <property type="match status" value="1"/>
</dbReference>
<evidence type="ECO:0000313" key="3">
    <source>
        <dbReference type="EMBL" id="SEJ28515.1"/>
    </source>
</evidence>
<protein>
    <recommendedName>
        <fullName evidence="2">Pyrroline-5-carboxylate reductase catalytic N-terminal domain-containing protein</fullName>
    </recommendedName>
</protein>
<organism evidence="3 4">
    <name type="scientific">Dyadobacter koreensis</name>
    <dbReference type="NCBI Taxonomy" id="408657"/>
    <lineage>
        <taxon>Bacteria</taxon>
        <taxon>Pseudomonadati</taxon>
        <taxon>Bacteroidota</taxon>
        <taxon>Cytophagia</taxon>
        <taxon>Cytophagales</taxon>
        <taxon>Spirosomataceae</taxon>
        <taxon>Dyadobacter</taxon>
    </lineage>
</organism>
<dbReference type="InterPro" id="IPR036291">
    <property type="entry name" value="NAD(P)-bd_dom_sf"/>
</dbReference>
<dbReference type="InterPro" id="IPR028939">
    <property type="entry name" value="P5C_Rdtase_cat_N"/>
</dbReference>
<dbReference type="EMBL" id="FNXY01000006">
    <property type="protein sequence ID" value="SEJ28515.1"/>
    <property type="molecule type" value="Genomic_DNA"/>
</dbReference>
<dbReference type="RefSeq" id="WP_090337972.1">
    <property type="nucleotide sequence ID" value="NZ_FNXY01000006.1"/>
</dbReference>
<sequence>MTIGIIGAGKMARAFARQLVNTGYNVIMCNSRGPHSLSSVVTDLGSNVRAATTEEVAKAKIVMLAVHWDQLPKALANLPPWEGRIVIDATNPNFSLENAAHAIEVGERTSSERVAELVPGARLVKAFNTLYYKILEKYPEHEHGKRVVFLSGDDQYAKKEFSEVVRRIGFAPVDLGNLASGGRMQQFGGPLGSLNLLHLQHAI</sequence>
<dbReference type="PANTHER" id="PTHR14239">
    <property type="entry name" value="DUDULIN-RELATED"/>
    <property type="match status" value="1"/>
</dbReference>
<dbReference type="STRING" id="408657.SAMN04487995_3959"/>
<reference evidence="3 4" key="1">
    <citation type="submission" date="2016-10" db="EMBL/GenBank/DDBJ databases">
        <authorList>
            <person name="de Groot N.N."/>
        </authorList>
    </citation>
    <scope>NUCLEOTIDE SEQUENCE [LARGE SCALE GENOMIC DNA]</scope>
    <source>
        <strain evidence="3 4">DSM 19938</strain>
    </source>
</reference>
<dbReference type="Gene3D" id="3.40.50.720">
    <property type="entry name" value="NAD(P)-binding Rossmann-like Domain"/>
    <property type="match status" value="1"/>
</dbReference>
<dbReference type="GO" id="GO:0016491">
    <property type="term" value="F:oxidoreductase activity"/>
    <property type="evidence" value="ECO:0007669"/>
    <property type="project" value="UniProtKB-KW"/>
</dbReference>
<name>A0A1H6XVD6_9BACT</name>
<evidence type="ECO:0000256" key="1">
    <source>
        <dbReference type="ARBA" id="ARBA00023002"/>
    </source>
</evidence>
<dbReference type="Pfam" id="PF03807">
    <property type="entry name" value="F420_oxidored"/>
    <property type="match status" value="1"/>
</dbReference>
<gene>
    <name evidence="3" type="ORF">SAMN04487995_3959</name>
</gene>
<proteinExistence type="predicted"/>
<dbReference type="AlphaFoldDB" id="A0A1H6XVD6"/>
<dbReference type="OrthoDB" id="9786864at2"/>
<evidence type="ECO:0000259" key="2">
    <source>
        <dbReference type="Pfam" id="PF03807"/>
    </source>
</evidence>
<dbReference type="InterPro" id="IPR051267">
    <property type="entry name" value="STEAP_metalloreductase"/>
</dbReference>
<dbReference type="Proteomes" id="UP000199532">
    <property type="component" value="Unassembled WGS sequence"/>
</dbReference>
<keyword evidence="1" id="KW-0560">Oxidoreductase</keyword>
<accession>A0A1H6XVD6</accession>